<keyword evidence="1" id="KW-0472">Membrane</keyword>
<feature type="transmembrane region" description="Helical" evidence="1">
    <location>
        <begin position="55"/>
        <end position="77"/>
    </location>
</feature>
<comment type="caution">
    <text evidence="2">The sequence shown here is derived from an EMBL/GenBank/DDBJ whole genome shotgun (WGS) entry which is preliminary data.</text>
</comment>
<dbReference type="Proteomes" id="UP000268033">
    <property type="component" value="Unassembled WGS sequence"/>
</dbReference>
<proteinExistence type="predicted"/>
<reference evidence="2 3" key="1">
    <citation type="submission" date="2018-11" db="EMBL/GenBank/DDBJ databases">
        <title>Genomic Encyclopedia of Type Strains, Phase IV (KMG-IV): sequencing the most valuable type-strain genomes for metagenomic binning, comparative biology and taxonomic classification.</title>
        <authorList>
            <person name="Goeker M."/>
        </authorList>
    </citation>
    <scope>NUCLEOTIDE SEQUENCE [LARGE SCALE GENOMIC DNA]</scope>
    <source>
        <strain evidence="2 3">DSM 21945</strain>
    </source>
</reference>
<organism evidence="2 3">
    <name type="scientific">Gallaecimonas pentaromativorans</name>
    <dbReference type="NCBI Taxonomy" id="584787"/>
    <lineage>
        <taxon>Bacteria</taxon>
        <taxon>Pseudomonadati</taxon>
        <taxon>Pseudomonadota</taxon>
        <taxon>Gammaproteobacteria</taxon>
        <taxon>Enterobacterales</taxon>
        <taxon>Gallaecimonadaceae</taxon>
        <taxon>Gallaecimonas</taxon>
    </lineage>
</organism>
<accession>A0A3N1PKE3</accession>
<evidence type="ECO:0000313" key="2">
    <source>
        <dbReference type="EMBL" id="ROQ28579.1"/>
    </source>
</evidence>
<dbReference type="AlphaFoldDB" id="A0A3N1PKE3"/>
<feature type="transmembrane region" description="Helical" evidence="1">
    <location>
        <begin position="7"/>
        <end position="30"/>
    </location>
</feature>
<evidence type="ECO:0000256" key="1">
    <source>
        <dbReference type="SAM" id="Phobius"/>
    </source>
</evidence>
<dbReference type="EMBL" id="RJUL01000003">
    <property type="protein sequence ID" value="ROQ28579.1"/>
    <property type="molecule type" value="Genomic_DNA"/>
</dbReference>
<evidence type="ECO:0000313" key="3">
    <source>
        <dbReference type="Proteomes" id="UP000268033"/>
    </source>
</evidence>
<gene>
    <name evidence="2" type="ORF">EDC28_103172</name>
</gene>
<sequence length="179" mass="19362">MTNKASVFFLIFCAGLVFWAMAAGAGWLYLDAQASNQEAFASGRQLIVHSSSYGFLPGAALGIFAVGLYLLVALALVPFGEEVRKTKGVLVQKVAAVVVVAALMLTLLGQIWLSHRWEATAKAKGYSPCPPLTLLINRMTYTAWTRDVSLCTDPQVSQIVQRGGPEESKEVEALLQSRQ</sequence>
<protein>
    <submittedName>
        <fullName evidence="2">Uncharacterized protein</fullName>
    </submittedName>
</protein>
<keyword evidence="1" id="KW-1133">Transmembrane helix</keyword>
<dbReference type="RefSeq" id="WP_123421039.1">
    <property type="nucleotide sequence ID" value="NZ_RJUL01000003.1"/>
</dbReference>
<name>A0A3N1PKE3_9GAMM</name>
<dbReference type="STRING" id="584787.GCA_001247655_00255"/>
<feature type="transmembrane region" description="Helical" evidence="1">
    <location>
        <begin position="89"/>
        <end position="113"/>
    </location>
</feature>
<keyword evidence="1" id="KW-0812">Transmembrane</keyword>
<keyword evidence="3" id="KW-1185">Reference proteome</keyword>